<dbReference type="EMBL" id="ML005742">
    <property type="protein sequence ID" value="RKP17630.1"/>
    <property type="molecule type" value="Genomic_DNA"/>
</dbReference>
<evidence type="ECO:0000313" key="5">
    <source>
        <dbReference type="Proteomes" id="UP000281549"/>
    </source>
</evidence>
<evidence type="ECO:0000313" key="2">
    <source>
        <dbReference type="EMBL" id="EPZ34151.1"/>
    </source>
</evidence>
<organism evidence="2 4">
    <name type="scientific">Rozella allomycis (strain CSF55)</name>
    <dbReference type="NCBI Taxonomy" id="988480"/>
    <lineage>
        <taxon>Eukaryota</taxon>
        <taxon>Fungi</taxon>
        <taxon>Fungi incertae sedis</taxon>
        <taxon>Cryptomycota</taxon>
        <taxon>Cryptomycota incertae sedis</taxon>
        <taxon>Rozella</taxon>
    </lineage>
</organism>
<evidence type="ECO:0000313" key="4">
    <source>
        <dbReference type="Proteomes" id="UP000030755"/>
    </source>
</evidence>
<dbReference type="HOGENOM" id="CLU_1050336_0_0_1"/>
<feature type="compositionally biased region" description="Basic residues" evidence="1">
    <location>
        <begin position="19"/>
        <end position="32"/>
    </location>
</feature>
<reference evidence="5" key="2">
    <citation type="journal article" date="2018" name="Nat. Microbiol.">
        <title>Leveraging single-cell genomics to expand the fungal tree of life.</title>
        <authorList>
            <person name="Ahrendt S.R."/>
            <person name="Quandt C.A."/>
            <person name="Ciobanu D."/>
            <person name="Clum A."/>
            <person name="Salamov A."/>
            <person name="Andreopoulos B."/>
            <person name="Cheng J.F."/>
            <person name="Woyke T."/>
            <person name="Pelin A."/>
            <person name="Henrissat B."/>
            <person name="Reynolds N.K."/>
            <person name="Benny G.L."/>
            <person name="Smith M.E."/>
            <person name="James T.Y."/>
            <person name="Grigoriev I.V."/>
        </authorList>
    </citation>
    <scope>NUCLEOTIDE SEQUENCE [LARGE SCALE GENOMIC DNA]</scope>
    <source>
        <strain evidence="5">CSF55</strain>
    </source>
</reference>
<gene>
    <name evidence="2" type="ORF">O9G_003750</name>
    <name evidence="3" type="ORF">ROZALSC1DRAFT_30588</name>
</gene>
<dbReference type="Proteomes" id="UP000281549">
    <property type="component" value="Unassembled WGS sequence"/>
</dbReference>
<evidence type="ECO:0000256" key="1">
    <source>
        <dbReference type="SAM" id="MobiDB-lite"/>
    </source>
</evidence>
<proteinExistence type="predicted"/>
<sequence>MKNKSDDSDPDYGEEYKTKQRIAKRISQQKRRANPDYRKKENSQQLKRRIKQRPITKYINENISTAKTNSIIQTHSAFGHRGYKILKNIDTRIDIEKLNEDIKKERLNWKRNCQTTEDSLTLSTEIIDYEKAQYKNKFFENELNGIIKNNIGNDYQAFDMVIVKSLKKDCGKKHIHYDYDPRKVDEYKTDYPVCGILAFHHNTKLQIYKNGSINKIESVSESQIKDITIEKGDILLYIGYLPHRDSQCDEDNISLHFVCKKVNQN</sequence>
<reference evidence="3" key="3">
    <citation type="submission" date="2018-08" db="EMBL/GenBank/DDBJ databases">
        <title>Leveraging single-cell genomics to expand the Fungal Tree of Life.</title>
        <authorList>
            <consortium name="DOE Joint Genome Institute"/>
            <person name="Ahrendt S.R."/>
            <person name="Quandt C.A."/>
            <person name="Ciobanu D."/>
            <person name="Clum A."/>
            <person name="Salamov A."/>
            <person name="Andreopoulos B."/>
            <person name="Cheng J.-F."/>
            <person name="Woyke T."/>
            <person name="Pelin A."/>
            <person name="Henrissat B."/>
            <person name="Reynolds N."/>
            <person name="Benny G.L."/>
            <person name="Smith M.E."/>
            <person name="James T.Y."/>
            <person name="Grigoriev I.V."/>
        </authorList>
    </citation>
    <scope>NUCLEOTIDE SEQUENCE</scope>
    <source>
        <strain evidence="3">CSF55</strain>
    </source>
</reference>
<keyword evidence="4" id="KW-1185">Reference proteome</keyword>
<name>A0A075AV31_ROZAC</name>
<feature type="compositionally biased region" description="Basic and acidic residues" evidence="1">
    <location>
        <begin position="33"/>
        <end position="42"/>
    </location>
</feature>
<dbReference type="AlphaFoldDB" id="A0A075AV31"/>
<reference evidence="2 4" key="1">
    <citation type="journal article" date="2013" name="Curr. Biol.">
        <title>Shared signatures of parasitism and phylogenomics unite Cryptomycota and microsporidia.</title>
        <authorList>
            <person name="James T.Y."/>
            <person name="Pelin A."/>
            <person name="Bonen L."/>
            <person name="Ahrendt S."/>
            <person name="Sain D."/>
            <person name="Corradi N."/>
            <person name="Stajich J.E."/>
        </authorList>
    </citation>
    <scope>NUCLEOTIDE SEQUENCE [LARGE SCALE GENOMIC DNA]</scope>
    <source>
        <strain evidence="2 4">CSF55</strain>
        <strain evidence="2 4">CSF55</strain>
    </source>
</reference>
<dbReference type="EMBL" id="KE560987">
    <property type="protein sequence ID" value="EPZ34151.1"/>
    <property type="molecule type" value="Genomic_DNA"/>
</dbReference>
<evidence type="ECO:0000313" key="3">
    <source>
        <dbReference type="EMBL" id="RKP17630.1"/>
    </source>
</evidence>
<dbReference type="Proteomes" id="UP000030755">
    <property type="component" value="Unassembled WGS sequence"/>
</dbReference>
<protein>
    <submittedName>
        <fullName evidence="2">Uncharacterized protein</fullName>
    </submittedName>
</protein>
<feature type="region of interest" description="Disordered" evidence="1">
    <location>
        <begin position="1"/>
        <end position="53"/>
    </location>
</feature>
<accession>A0A075AV31</accession>